<feature type="chain" id="PRO_5047265787" evidence="2">
    <location>
        <begin position="22"/>
        <end position="251"/>
    </location>
</feature>
<organism evidence="3 4">
    <name type="scientific">Salinimicrobium gaetbulicola</name>
    <dbReference type="NCBI Taxonomy" id="999702"/>
    <lineage>
        <taxon>Bacteria</taxon>
        <taxon>Pseudomonadati</taxon>
        <taxon>Bacteroidota</taxon>
        <taxon>Flavobacteriia</taxon>
        <taxon>Flavobacteriales</taxon>
        <taxon>Flavobacteriaceae</taxon>
        <taxon>Salinimicrobium</taxon>
    </lineage>
</organism>
<dbReference type="Proteomes" id="UP001597100">
    <property type="component" value="Unassembled WGS sequence"/>
</dbReference>
<proteinExistence type="predicted"/>
<comment type="caution">
    <text evidence="3">The sequence shown here is derived from an EMBL/GenBank/DDBJ whole genome shotgun (WGS) entry which is preliminary data.</text>
</comment>
<name>A0ABW3IAN9_9FLAO</name>
<evidence type="ECO:0000256" key="2">
    <source>
        <dbReference type="SAM" id="SignalP"/>
    </source>
</evidence>
<keyword evidence="1" id="KW-0812">Transmembrane</keyword>
<evidence type="ECO:0000256" key="1">
    <source>
        <dbReference type="SAM" id="Phobius"/>
    </source>
</evidence>
<gene>
    <name evidence="3" type="ORF">ACFQ1G_00090</name>
</gene>
<feature type="transmembrane region" description="Helical" evidence="1">
    <location>
        <begin position="97"/>
        <end position="121"/>
    </location>
</feature>
<dbReference type="RefSeq" id="WP_380736190.1">
    <property type="nucleotide sequence ID" value="NZ_JBHTJP010000002.1"/>
</dbReference>
<evidence type="ECO:0000313" key="4">
    <source>
        <dbReference type="Proteomes" id="UP001597100"/>
    </source>
</evidence>
<feature type="signal peptide" evidence="2">
    <location>
        <begin position="1"/>
        <end position="21"/>
    </location>
</feature>
<protein>
    <submittedName>
        <fullName evidence="3">DUF4129 domain-containing protein</fullName>
    </submittedName>
</protein>
<keyword evidence="1" id="KW-0472">Membrane</keyword>
<reference evidence="4" key="1">
    <citation type="journal article" date="2019" name="Int. J. Syst. Evol. Microbiol.">
        <title>The Global Catalogue of Microorganisms (GCM) 10K type strain sequencing project: providing services to taxonomists for standard genome sequencing and annotation.</title>
        <authorList>
            <consortium name="The Broad Institute Genomics Platform"/>
            <consortium name="The Broad Institute Genome Sequencing Center for Infectious Disease"/>
            <person name="Wu L."/>
            <person name="Ma J."/>
        </authorList>
    </citation>
    <scope>NUCLEOTIDE SEQUENCE [LARGE SCALE GENOMIC DNA]</scope>
    <source>
        <strain evidence="4">CCUG 60898</strain>
    </source>
</reference>
<keyword evidence="1" id="KW-1133">Transmembrane helix</keyword>
<evidence type="ECO:0000313" key="3">
    <source>
        <dbReference type="EMBL" id="MFD0975176.1"/>
    </source>
</evidence>
<sequence length="251" mass="29486">MLKAFLCIWLFLNFPAINSPALNATALSQENASEEVSQLKPLEFQEEKLKDFRKDPAFDYSEKIKEENWWTRFKRSLFLLWKKILNWLFGDLSASPVLAIILKALPYLILIGFVVFVIYMFTKLNPGAAFLGSPKKTKVVLDEEENIIKFEDIKALIDEAVANNDFNLAVRYHFLYILQQLSHFGVINYDSSKTDEDYLNEIEKEELKPVYKKLNRIYDFVWYGKFETGEEVYLKIKTEFSKMETLINSKR</sequence>
<accession>A0ABW3IAN9</accession>
<keyword evidence="4" id="KW-1185">Reference proteome</keyword>
<dbReference type="EMBL" id="JBHTJP010000002">
    <property type="protein sequence ID" value="MFD0975176.1"/>
    <property type="molecule type" value="Genomic_DNA"/>
</dbReference>
<keyword evidence="2" id="KW-0732">Signal</keyword>